<dbReference type="HAMAP" id="MF_01965">
    <property type="entry name" value="NADHX_dehydratase"/>
    <property type="match status" value="1"/>
</dbReference>
<keyword evidence="1 6" id="KW-0547">Nucleotide-binding</keyword>
<protein>
    <recommendedName>
        <fullName evidence="6">ADP-dependent (S)-NAD(P)H-hydrate dehydratase</fullName>
        <ecNumber evidence="6">4.2.1.136</ecNumber>
    </recommendedName>
    <alternativeName>
        <fullName evidence="6">ADP-dependent NAD(P)HX dehydratase</fullName>
    </alternativeName>
</protein>
<evidence type="ECO:0000256" key="4">
    <source>
        <dbReference type="ARBA" id="ARBA00023027"/>
    </source>
</evidence>
<evidence type="ECO:0000259" key="7">
    <source>
        <dbReference type="PROSITE" id="PS51383"/>
    </source>
</evidence>
<dbReference type="Pfam" id="PF01256">
    <property type="entry name" value="Carb_kinase"/>
    <property type="match status" value="1"/>
</dbReference>
<feature type="binding site" evidence="6">
    <location>
        <position position="242"/>
    </location>
    <ligand>
        <name>AMP</name>
        <dbReference type="ChEBI" id="CHEBI:456215"/>
    </ligand>
</feature>
<dbReference type="GO" id="GO:0052856">
    <property type="term" value="F:NAD(P)HX epimerase activity"/>
    <property type="evidence" value="ECO:0007669"/>
    <property type="project" value="TreeGrafter"/>
</dbReference>
<feature type="domain" description="YjeF C-terminal" evidence="7">
    <location>
        <begin position="13"/>
        <end position="302"/>
    </location>
</feature>
<dbReference type="GO" id="GO:0005524">
    <property type="term" value="F:ATP binding"/>
    <property type="evidence" value="ECO:0007669"/>
    <property type="project" value="UniProtKB-KW"/>
</dbReference>
<evidence type="ECO:0000256" key="3">
    <source>
        <dbReference type="ARBA" id="ARBA00022857"/>
    </source>
</evidence>
<comment type="catalytic activity">
    <reaction evidence="6">
        <text>(6S)-NADPHX + ADP = AMP + phosphate + NADPH + H(+)</text>
        <dbReference type="Rhea" id="RHEA:32235"/>
        <dbReference type="ChEBI" id="CHEBI:15378"/>
        <dbReference type="ChEBI" id="CHEBI:43474"/>
        <dbReference type="ChEBI" id="CHEBI:57783"/>
        <dbReference type="ChEBI" id="CHEBI:64076"/>
        <dbReference type="ChEBI" id="CHEBI:456215"/>
        <dbReference type="ChEBI" id="CHEBI:456216"/>
        <dbReference type="EC" id="4.2.1.136"/>
    </reaction>
</comment>
<dbReference type="PANTHER" id="PTHR12592:SF0">
    <property type="entry name" value="ATP-DEPENDENT (S)-NAD(P)H-HYDRATE DEHYDRATASE"/>
    <property type="match status" value="1"/>
</dbReference>
<accession>A0AB39YV69</accession>
<keyword evidence="2 6" id="KW-0067">ATP-binding</keyword>
<evidence type="ECO:0000256" key="6">
    <source>
        <dbReference type="HAMAP-Rule" id="MF_01965"/>
    </source>
</evidence>
<dbReference type="InterPro" id="IPR000631">
    <property type="entry name" value="CARKD"/>
</dbReference>
<dbReference type="AlphaFoldDB" id="A0AB39YV69"/>
<proteinExistence type="inferred from homology"/>
<comment type="similarity">
    <text evidence="6">Belongs to the NnrD/CARKD family.</text>
</comment>
<feature type="binding site" evidence="6">
    <location>
        <position position="119"/>
    </location>
    <ligand>
        <name>(6S)-NADPHX</name>
        <dbReference type="ChEBI" id="CHEBI:64076"/>
    </ligand>
</feature>
<dbReference type="PROSITE" id="PS51383">
    <property type="entry name" value="YJEF_C_3"/>
    <property type="match status" value="1"/>
</dbReference>
<dbReference type="SUPFAM" id="SSF53613">
    <property type="entry name" value="Ribokinase-like"/>
    <property type="match status" value="1"/>
</dbReference>
<dbReference type="EMBL" id="CP165735">
    <property type="protein sequence ID" value="XDV72592.1"/>
    <property type="molecule type" value="Genomic_DNA"/>
</dbReference>
<dbReference type="Gene3D" id="3.40.1190.20">
    <property type="match status" value="1"/>
</dbReference>
<feature type="binding site" evidence="6">
    <location>
        <position position="243"/>
    </location>
    <ligand>
        <name>(6S)-NADPHX</name>
        <dbReference type="ChEBI" id="CHEBI:64076"/>
    </ligand>
</feature>
<keyword evidence="3 6" id="KW-0521">NADP</keyword>
<feature type="binding site" evidence="6">
    <location>
        <position position="48"/>
    </location>
    <ligand>
        <name>(6S)-NADPHX</name>
        <dbReference type="ChEBI" id="CHEBI:64076"/>
    </ligand>
</feature>
<organism evidence="8">
    <name type="scientific">Paenarthrobacter sp. AMU7</name>
    <dbReference type="NCBI Taxonomy" id="3162492"/>
    <lineage>
        <taxon>Bacteria</taxon>
        <taxon>Bacillati</taxon>
        <taxon>Actinomycetota</taxon>
        <taxon>Actinomycetes</taxon>
        <taxon>Micrococcales</taxon>
        <taxon>Micrococcaceae</taxon>
        <taxon>Paenarthrobacter</taxon>
    </lineage>
</organism>
<reference evidence="8" key="1">
    <citation type="submission" date="2024-07" db="EMBL/GenBank/DDBJ databases">
        <authorList>
            <person name="Li J."/>
            <person name="Wei H."/>
            <person name="Ma J."/>
        </authorList>
    </citation>
    <scope>NUCLEOTIDE SEQUENCE</scope>
    <source>
        <strain evidence="8">AMU7</strain>
    </source>
</reference>
<comment type="catalytic activity">
    <reaction evidence="6">
        <text>(6S)-NADHX + ADP = AMP + phosphate + NADH + H(+)</text>
        <dbReference type="Rhea" id="RHEA:32223"/>
        <dbReference type="ChEBI" id="CHEBI:15378"/>
        <dbReference type="ChEBI" id="CHEBI:43474"/>
        <dbReference type="ChEBI" id="CHEBI:57945"/>
        <dbReference type="ChEBI" id="CHEBI:64074"/>
        <dbReference type="ChEBI" id="CHEBI:456215"/>
        <dbReference type="ChEBI" id="CHEBI:456216"/>
        <dbReference type="EC" id="4.2.1.136"/>
    </reaction>
</comment>
<comment type="caution">
    <text evidence="6">Lacks conserved residue(s) required for the propagation of feature annotation.</text>
</comment>
<sequence>MSTRSESSAAILVTPSLLRDWPLPAPGEDKYSRGAVLVIGGARTTPGAALLAGTAALRAGAGKITLAVAESAAVQIGVALPECGSVGLPENPNGSVTGEGLDRIAGDLEKADALLIGPGLDDLDLAEALLRALLEQEQSDDGGGTAGGPAVVLDAFALGVLGRIEEELEPWRGRLILTPNPTETGILLGRDVEDLERDVAAVADRFDAVVSCQGIIAGPSGAGGNLWKITTGYGGLGTSGSGDVLAGAVAGLRARGTSDAQAACWGTHLHAAAADRLASKLGPLGFLARELADELPALMLELNT</sequence>
<dbReference type="GO" id="GO:0052855">
    <property type="term" value="F:ADP-dependent NAD(P)H-hydrate dehydratase activity"/>
    <property type="evidence" value="ECO:0007669"/>
    <property type="project" value="UniProtKB-UniRule"/>
</dbReference>
<evidence type="ECO:0000256" key="5">
    <source>
        <dbReference type="ARBA" id="ARBA00023239"/>
    </source>
</evidence>
<evidence type="ECO:0000256" key="2">
    <source>
        <dbReference type="ARBA" id="ARBA00022840"/>
    </source>
</evidence>
<dbReference type="CDD" id="cd01171">
    <property type="entry name" value="YXKO-related"/>
    <property type="match status" value="1"/>
</dbReference>
<comment type="function">
    <text evidence="6">Catalyzes the dehydration of the S-form of NAD(P)HX at the expense of ADP, which is converted to AMP. Together with NAD(P)HX epimerase, which catalyzes the epimerization of the S- and R-forms, the enzyme allows the repair of both epimers of NAD(P)HX, a damaged form of NAD(P)H that is a result of enzymatic or heat-dependent hydration.</text>
</comment>
<dbReference type="NCBIfam" id="TIGR00196">
    <property type="entry name" value="yjeF_cterm"/>
    <property type="match status" value="1"/>
</dbReference>
<evidence type="ECO:0000313" key="8">
    <source>
        <dbReference type="EMBL" id="XDV72592.1"/>
    </source>
</evidence>
<dbReference type="EC" id="4.2.1.136" evidence="6"/>
<dbReference type="GO" id="GO:0110051">
    <property type="term" value="P:metabolite repair"/>
    <property type="evidence" value="ECO:0007669"/>
    <property type="project" value="TreeGrafter"/>
</dbReference>
<comment type="cofactor">
    <cofactor evidence="6">
        <name>Mg(2+)</name>
        <dbReference type="ChEBI" id="CHEBI:18420"/>
    </cofactor>
</comment>
<dbReference type="PANTHER" id="PTHR12592">
    <property type="entry name" value="ATP-DEPENDENT (S)-NAD(P)H-HYDRATE DEHYDRATASE FAMILY MEMBER"/>
    <property type="match status" value="1"/>
</dbReference>
<name>A0AB39YV69_9MICC</name>
<keyword evidence="5 6" id="KW-0456">Lyase</keyword>
<dbReference type="InterPro" id="IPR029056">
    <property type="entry name" value="Ribokinase-like"/>
</dbReference>
<keyword evidence="4 6" id="KW-0520">NAD</keyword>
<dbReference type="GO" id="GO:0046496">
    <property type="term" value="P:nicotinamide nucleotide metabolic process"/>
    <property type="evidence" value="ECO:0007669"/>
    <property type="project" value="UniProtKB-UniRule"/>
</dbReference>
<evidence type="ECO:0000256" key="1">
    <source>
        <dbReference type="ARBA" id="ARBA00022741"/>
    </source>
</evidence>
<gene>
    <name evidence="6" type="primary">nnrD</name>
    <name evidence="8" type="ORF">ABQM86_05350</name>
</gene>
<dbReference type="RefSeq" id="WP_369746096.1">
    <property type="nucleotide sequence ID" value="NZ_CP165735.1"/>
</dbReference>
<comment type="subunit">
    <text evidence="6">Homotetramer.</text>
</comment>